<dbReference type="Gene3D" id="2.40.128.20">
    <property type="match status" value="1"/>
</dbReference>
<dbReference type="InterPro" id="IPR012674">
    <property type="entry name" value="Calycin"/>
</dbReference>
<organism evidence="2 3">
    <name type="scientific">Clavelina lepadiformis</name>
    <name type="common">Light-bulb sea squirt</name>
    <name type="synonym">Ascidia lepadiformis</name>
    <dbReference type="NCBI Taxonomy" id="159417"/>
    <lineage>
        <taxon>Eukaryota</taxon>
        <taxon>Metazoa</taxon>
        <taxon>Chordata</taxon>
        <taxon>Tunicata</taxon>
        <taxon>Ascidiacea</taxon>
        <taxon>Aplousobranchia</taxon>
        <taxon>Clavelinidae</taxon>
        <taxon>Clavelina</taxon>
    </lineage>
</organism>
<comment type="caution">
    <text evidence="2">The sequence shown here is derived from an EMBL/GenBank/DDBJ whole genome shotgun (WGS) entry which is preliminary data.</text>
</comment>
<dbReference type="InterPro" id="IPR000463">
    <property type="entry name" value="Fatty_acid-bd"/>
</dbReference>
<keyword evidence="3" id="KW-1185">Reference proteome</keyword>
<dbReference type="PANTHER" id="PTHR11955">
    <property type="entry name" value="FATTY ACID BINDING PROTEIN"/>
    <property type="match status" value="1"/>
</dbReference>
<name>A0ABP0FCA9_CLALP</name>
<protein>
    <submittedName>
        <fullName evidence="2">Uncharacterized protein</fullName>
    </submittedName>
</protein>
<dbReference type="Proteomes" id="UP001642483">
    <property type="component" value="Unassembled WGS sequence"/>
</dbReference>
<dbReference type="PRINTS" id="PR00178">
    <property type="entry name" value="FATTYACIDBP"/>
</dbReference>
<gene>
    <name evidence="2" type="ORF">CVLEPA_LOCUS5266</name>
</gene>
<dbReference type="InterPro" id="IPR031259">
    <property type="entry name" value="ILBP"/>
</dbReference>
<dbReference type="EMBL" id="CAWYQH010000024">
    <property type="protein sequence ID" value="CAK8675723.1"/>
    <property type="molecule type" value="Genomic_DNA"/>
</dbReference>
<accession>A0ABP0FCA9</accession>
<evidence type="ECO:0000313" key="3">
    <source>
        <dbReference type="Proteomes" id="UP001642483"/>
    </source>
</evidence>
<reference evidence="2 3" key="1">
    <citation type="submission" date="2024-02" db="EMBL/GenBank/DDBJ databases">
        <authorList>
            <person name="Daric V."/>
            <person name="Darras S."/>
        </authorList>
    </citation>
    <scope>NUCLEOTIDE SEQUENCE [LARGE SCALE GENOMIC DNA]</scope>
</reference>
<dbReference type="SUPFAM" id="SSF50814">
    <property type="entry name" value="Lipocalins"/>
    <property type="match status" value="1"/>
</dbReference>
<evidence type="ECO:0000313" key="2">
    <source>
        <dbReference type="EMBL" id="CAK8675723.1"/>
    </source>
</evidence>
<sequence length="134" mass="15305">MVEKLAGSWKLCGGDSPDEYLQAVGFGAFLRTIASRATPTVSIDINGEGATINTTVAVLSFKTEAKFGEEFDEEPPDNQKCRSLLYVNRDVLYQVRRWLDKKTVIKRYVDNEDNMIMELYIGKIKCRRIFERIS</sequence>
<proteinExistence type="inferred from homology"/>
<evidence type="ECO:0000256" key="1">
    <source>
        <dbReference type="ARBA" id="ARBA00008390"/>
    </source>
</evidence>
<comment type="similarity">
    <text evidence="1">Belongs to the calycin superfamily. Fatty-acid binding protein (FABP) family.</text>
</comment>